<evidence type="ECO:0000256" key="3">
    <source>
        <dbReference type="ARBA" id="ARBA00022837"/>
    </source>
</evidence>
<organism evidence="7 8">
    <name type="scientific">Channa argus</name>
    <name type="common">Northern snakehead</name>
    <name type="synonym">Ophicephalus argus</name>
    <dbReference type="NCBI Taxonomy" id="215402"/>
    <lineage>
        <taxon>Eukaryota</taxon>
        <taxon>Metazoa</taxon>
        <taxon>Chordata</taxon>
        <taxon>Craniata</taxon>
        <taxon>Vertebrata</taxon>
        <taxon>Euteleostomi</taxon>
        <taxon>Actinopterygii</taxon>
        <taxon>Neopterygii</taxon>
        <taxon>Teleostei</taxon>
        <taxon>Neoteleostei</taxon>
        <taxon>Acanthomorphata</taxon>
        <taxon>Anabantaria</taxon>
        <taxon>Anabantiformes</taxon>
        <taxon>Channoidei</taxon>
        <taxon>Channidae</taxon>
        <taxon>Channa</taxon>
    </lineage>
</organism>
<comment type="subcellular location">
    <subcellularLocation>
        <location evidence="1">Membrane</location>
    </subcellularLocation>
</comment>
<dbReference type="Proteomes" id="UP000503349">
    <property type="component" value="Chromosome 4"/>
</dbReference>
<reference evidence="8" key="2">
    <citation type="submission" date="2019-02" db="EMBL/GenBank/DDBJ databases">
        <title>Opniocepnalus argus Var Kimnra genome.</title>
        <authorList>
            <person name="Zhou C."/>
            <person name="Xiao S."/>
        </authorList>
    </citation>
    <scope>NUCLEOTIDE SEQUENCE [LARGE SCALE GENOMIC DNA]</scope>
</reference>
<gene>
    <name evidence="7" type="ORF">EXN66_Car004775</name>
</gene>
<evidence type="ECO:0000259" key="6">
    <source>
        <dbReference type="PROSITE" id="PS50268"/>
    </source>
</evidence>
<evidence type="ECO:0000313" key="8">
    <source>
        <dbReference type="Proteomes" id="UP000503349"/>
    </source>
</evidence>
<keyword evidence="2" id="KW-0677">Repeat</keyword>
<proteinExistence type="predicted"/>
<dbReference type="GO" id="GO:0007156">
    <property type="term" value="P:homophilic cell adhesion via plasma membrane adhesion molecules"/>
    <property type="evidence" value="ECO:0007669"/>
    <property type="project" value="InterPro"/>
</dbReference>
<evidence type="ECO:0000256" key="5">
    <source>
        <dbReference type="PROSITE-ProRule" id="PRU00043"/>
    </source>
</evidence>
<accession>A0A6G1PFY8</accession>
<keyword evidence="8" id="KW-1185">Reference proteome</keyword>
<name>A0A6G1PFY8_CHAAH</name>
<dbReference type="GO" id="GO:0005509">
    <property type="term" value="F:calcium ion binding"/>
    <property type="evidence" value="ECO:0007669"/>
    <property type="project" value="UniProtKB-UniRule"/>
</dbReference>
<keyword evidence="4" id="KW-0472">Membrane</keyword>
<evidence type="ECO:0000256" key="2">
    <source>
        <dbReference type="ARBA" id="ARBA00022737"/>
    </source>
</evidence>
<dbReference type="InterPro" id="IPR002126">
    <property type="entry name" value="Cadherin-like_dom"/>
</dbReference>
<dbReference type="GO" id="GO:0009653">
    <property type="term" value="P:anatomical structure morphogenesis"/>
    <property type="evidence" value="ECO:0007669"/>
    <property type="project" value="UniProtKB-ARBA"/>
</dbReference>
<evidence type="ECO:0000256" key="4">
    <source>
        <dbReference type="ARBA" id="ARBA00023136"/>
    </source>
</evidence>
<dbReference type="PROSITE" id="PS50268">
    <property type="entry name" value="CADHERIN_2"/>
    <property type="match status" value="1"/>
</dbReference>
<dbReference type="SUPFAM" id="SSF49313">
    <property type="entry name" value="Cadherin-like"/>
    <property type="match status" value="1"/>
</dbReference>
<evidence type="ECO:0000313" key="7">
    <source>
        <dbReference type="EMBL" id="KAF3689103.1"/>
    </source>
</evidence>
<reference evidence="7 8" key="1">
    <citation type="submission" date="2019-02" db="EMBL/GenBank/DDBJ databases">
        <title>Opniocepnalus argus genome.</title>
        <authorList>
            <person name="Zhou C."/>
            <person name="Xiao S."/>
        </authorList>
    </citation>
    <scope>NUCLEOTIDE SEQUENCE [LARGE SCALE GENOMIC DNA]</scope>
    <source>
        <strain evidence="7">OARG1902GOOAL</strain>
        <tissue evidence="7">Muscle</tissue>
    </source>
</reference>
<evidence type="ECO:0000256" key="1">
    <source>
        <dbReference type="ARBA" id="ARBA00004370"/>
    </source>
</evidence>
<dbReference type="InterPro" id="IPR020894">
    <property type="entry name" value="Cadherin_CS"/>
</dbReference>
<dbReference type="InterPro" id="IPR015919">
    <property type="entry name" value="Cadherin-like_sf"/>
</dbReference>
<dbReference type="EMBL" id="CM015715">
    <property type="protein sequence ID" value="KAF3689103.1"/>
    <property type="molecule type" value="Genomic_DNA"/>
</dbReference>
<dbReference type="AlphaFoldDB" id="A0A6G1PFY8"/>
<dbReference type="GO" id="GO:0005886">
    <property type="term" value="C:plasma membrane"/>
    <property type="evidence" value="ECO:0007669"/>
    <property type="project" value="InterPro"/>
</dbReference>
<feature type="domain" description="Cadherin" evidence="6">
    <location>
        <begin position="7"/>
        <end position="39"/>
    </location>
</feature>
<sequence length="114" mass="13135">MYRVAKLEVSTTDFAGKLVDEPALLLITVIDQNDNRPIFRETRYSGEVLEGSPTEITRDKVLLMQIIQKTPWLLRAVVNVTDGYLKLGSNFWPVLPYLMNISTEYQSYQSEYKS</sequence>
<dbReference type="PROSITE" id="PS00232">
    <property type="entry name" value="CADHERIN_1"/>
    <property type="match status" value="1"/>
</dbReference>
<protein>
    <submittedName>
        <fullName evidence="7">Cadherin-13</fullName>
    </submittedName>
</protein>
<keyword evidence="3 5" id="KW-0106">Calcium</keyword>